<dbReference type="InterPro" id="IPR039781">
    <property type="entry name" value="Rad21/Rec8-like"/>
</dbReference>
<evidence type="ECO:0000313" key="3">
    <source>
        <dbReference type="Proteomes" id="UP000694383"/>
    </source>
</evidence>
<dbReference type="GO" id="GO:1990414">
    <property type="term" value="P:replication-born double-strand break repair via sister chromatid exchange"/>
    <property type="evidence" value="ECO:0007669"/>
    <property type="project" value="TreeGrafter"/>
</dbReference>
<protein>
    <recommendedName>
        <fullName evidence="1">Rad21/Rec8-like protein C-terminal eukaryotic domain-containing protein</fullName>
    </recommendedName>
</protein>
<name>A0A8C7Z782_9TELE</name>
<dbReference type="PANTHER" id="PTHR12585">
    <property type="entry name" value="SCC1 / RAD21 FAMILY MEMBER"/>
    <property type="match status" value="1"/>
</dbReference>
<dbReference type="Gene3D" id="1.10.10.580">
    <property type="entry name" value="Structural maintenance of chromosome 1. Chain E"/>
    <property type="match status" value="1"/>
</dbReference>
<dbReference type="Pfam" id="PF04824">
    <property type="entry name" value="Rad21_Rec8"/>
    <property type="match status" value="1"/>
</dbReference>
<dbReference type="Ensembl" id="ENSOSIT00000041598.1">
    <property type="protein sequence ID" value="ENSOSIP00000039472.1"/>
    <property type="gene ID" value="ENSOSIG00000019377.1"/>
</dbReference>
<dbReference type="GO" id="GO:0008278">
    <property type="term" value="C:cohesin complex"/>
    <property type="evidence" value="ECO:0007669"/>
    <property type="project" value="InterPro"/>
</dbReference>
<dbReference type="GO" id="GO:0003682">
    <property type="term" value="F:chromatin binding"/>
    <property type="evidence" value="ECO:0007669"/>
    <property type="project" value="TreeGrafter"/>
</dbReference>
<reference evidence="2" key="1">
    <citation type="submission" date="2025-08" db="UniProtKB">
        <authorList>
            <consortium name="Ensembl"/>
        </authorList>
    </citation>
    <scope>IDENTIFICATION</scope>
</reference>
<dbReference type="InterPro" id="IPR023093">
    <property type="entry name" value="ScpA-like_C"/>
</dbReference>
<dbReference type="SUPFAM" id="SSF46785">
    <property type="entry name" value="Winged helix' DNA-binding domain"/>
    <property type="match status" value="1"/>
</dbReference>
<evidence type="ECO:0000259" key="1">
    <source>
        <dbReference type="Pfam" id="PF04824"/>
    </source>
</evidence>
<proteinExistence type="predicted"/>
<dbReference type="Proteomes" id="UP000694383">
    <property type="component" value="Unplaced"/>
</dbReference>
<dbReference type="InterPro" id="IPR006909">
    <property type="entry name" value="Rad21/Rec8_C_eu"/>
</dbReference>
<dbReference type="InterPro" id="IPR036390">
    <property type="entry name" value="WH_DNA-bd_sf"/>
</dbReference>
<evidence type="ECO:0000313" key="2">
    <source>
        <dbReference type="Ensembl" id="ENSOSIP00000039472.1"/>
    </source>
</evidence>
<sequence>RCDCVCPQQSQTSSDPTFSLKSLCEGSTRAQAAAIFFSFLVLKKQQALHLHQSVPYKDILATPGPTFYIIYFFK</sequence>
<dbReference type="PANTHER" id="PTHR12585:SF54">
    <property type="entry name" value="RAD21 COHESIN COMPLEX COMPONENT LIKE 1 ISOFORM X1"/>
    <property type="match status" value="1"/>
</dbReference>
<feature type="domain" description="Rad21/Rec8-like protein C-terminal eukaryotic" evidence="1">
    <location>
        <begin position="18"/>
        <end position="67"/>
    </location>
</feature>
<dbReference type="AlphaFoldDB" id="A0A8C7Z782"/>
<accession>A0A8C7Z782</accession>
<dbReference type="GeneTree" id="ENSGT00940000154655"/>
<reference evidence="2" key="2">
    <citation type="submission" date="2025-09" db="UniProtKB">
        <authorList>
            <consortium name="Ensembl"/>
        </authorList>
    </citation>
    <scope>IDENTIFICATION</scope>
</reference>
<keyword evidence="3" id="KW-1185">Reference proteome</keyword>
<dbReference type="GO" id="GO:0007062">
    <property type="term" value="P:sister chromatid cohesion"/>
    <property type="evidence" value="ECO:0007669"/>
    <property type="project" value="InterPro"/>
</dbReference>
<organism evidence="2 3">
    <name type="scientific">Oryzias sinensis</name>
    <name type="common">Chinese medaka</name>
    <dbReference type="NCBI Taxonomy" id="183150"/>
    <lineage>
        <taxon>Eukaryota</taxon>
        <taxon>Metazoa</taxon>
        <taxon>Chordata</taxon>
        <taxon>Craniata</taxon>
        <taxon>Vertebrata</taxon>
        <taxon>Euteleostomi</taxon>
        <taxon>Actinopterygii</taxon>
        <taxon>Neopterygii</taxon>
        <taxon>Teleostei</taxon>
        <taxon>Neoteleostei</taxon>
        <taxon>Acanthomorphata</taxon>
        <taxon>Ovalentaria</taxon>
        <taxon>Atherinomorphae</taxon>
        <taxon>Beloniformes</taxon>
        <taxon>Adrianichthyidae</taxon>
        <taxon>Oryziinae</taxon>
        <taxon>Oryzias</taxon>
    </lineage>
</organism>